<dbReference type="Gene3D" id="3.30.70.1590">
    <property type="match status" value="1"/>
</dbReference>
<gene>
    <name evidence="8" type="ORF">OSB04_004180</name>
</gene>
<dbReference type="InterPro" id="IPR000048">
    <property type="entry name" value="IQ_motif_EF-hand-BS"/>
</dbReference>
<feature type="coiled-coil region" evidence="6">
    <location>
        <begin position="285"/>
        <end position="410"/>
    </location>
</feature>
<evidence type="ECO:0000256" key="2">
    <source>
        <dbReference type="ARBA" id="ARBA00022490"/>
    </source>
</evidence>
<dbReference type="InterPro" id="IPR027417">
    <property type="entry name" value="P-loop_NTPase"/>
</dbReference>
<dbReference type="GO" id="GO:0005737">
    <property type="term" value="C:cytoplasm"/>
    <property type="evidence" value="ECO:0007669"/>
    <property type="project" value="UniProtKB-SubCell"/>
</dbReference>
<dbReference type="GO" id="GO:0005096">
    <property type="term" value="F:GTPase activator activity"/>
    <property type="evidence" value="ECO:0007669"/>
    <property type="project" value="InterPro"/>
</dbReference>
<evidence type="ECO:0000256" key="6">
    <source>
        <dbReference type="SAM" id="Coils"/>
    </source>
</evidence>
<dbReference type="PANTHER" id="PTHR46184">
    <property type="entry name" value="UNCONVENTIONAL MYOSIN-IXB-LIKE PROTEIN"/>
    <property type="match status" value="1"/>
</dbReference>
<evidence type="ECO:0000313" key="9">
    <source>
        <dbReference type="Proteomes" id="UP001172457"/>
    </source>
</evidence>
<dbReference type="SMART" id="SM00015">
    <property type="entry name" value="IQ"/>
    <property type="match status" value="6"/>
</dbReference>
<dbReference type="SUPFAM" id="SSF52540">
    <property type="entry name" value="P-loop containing nucleoside triphosphate hydrolases"/>
    <property type="match status" value="2"/>
</dbReference>
<dbReference type="GO" id="GO:0000146">
    <property type="term" value="F:microfilament motor activity"/>
    <property type="evidence" value="ECO:0007669"/>
    <property type="project" value="InterPro"/>
</dbReference>
<evidence type="ECO:0000256" key="3">
    <source>
        <dbReference type="ARBA" id="ARBA00022737"/>
    </source>
</evidence>
<evidence type="ECO:0000256" key="7">
    <source>
        <dbReference type="SAM" id="Phobius"/>
    </source>
</evidence>
<dbReference type="AlphaFoldDB" id="A0AA38TWJ7"/>
<reference evidence="8" key="1">
    <citation type="submission" date="2023-03" db="EMBL/GenBank/DDBJ databases">
        <title>Chromosome-scale reference genome and RAD-based genetic map of yellow starthistle (Centaurea solstitialis) reveal putative structural variation and QTLs associated with invader traits.</title>
        <authorList>
            <person name="Reatini B."/>
            <person name="Cang F.A."/>
            <person name="Jiang Q."/>
            <person name="Mckibben M.T.W."/>
            <person name="Barker M.S."/>
            <person name="Rieseberg L.H."/>
            <person name="Dlugosch K.M."/>
        </authorList>
    </citation>
    <scope>NUCLEOTIDE SEQUENCE</scope>
    <source>
        <strain evidence="8">CAN-66</strain>
        <tissue evidence="8">Leaf</tissue>
    </source>
</reference>
<evidence type="ECO:0000313" key="8">
    <source>
        <dbReference type="EMBL" id="KAJ9568214.1"/>
    </source>
</evidence>
<dbReference type="GO" id="GO:0051015">
    <property type="term" value="F:actin filament binding"/>
    <property type="evidence" value="ECO:0007669"/>
    <property type="project" value="TreeGrafter"/>
</dbReference>
<keyword evidence="7" id="KW-1133">Transmembrane helix</keyword>
<keyword evidence="7" id="KW-0472">Membrane</keyword>
<dbReference type="Proteomes" id="UP001172457">
    <property type="component" value="Chromosome 1"/>
</dbReference>
<keyword evidence="2" id="KW-0963">Cytoplasm</keyword>
<dbReference type="FunFam" id="1.20.5.190:FF:000001">
    <property type="entry name" value="unconventional myosin-Va"/>
    <property type="match status" value="2"/>
</dbReference>
<dbReference type="Pfam" id="PF00612">
    <property type="entry name" value="IQ"/>
    <property type="match status" value="3"/>
</dbReference>
<sequence>MTICTQNQFFISGLAGDEIIRNRVLDSVYRRIMRAHQEKQCFRVIVVIPLLPGFQVACQMLLDKMGLKGYQIGKTKVFLRAGQMAELDARRAEVLGNAAKIIQRQMRTYIARKEYFLLRRAAIQLQACWREFDLSLYCLISSIRKQFEQLRREAAAVKIEKYFRCYVASKSYLTLRMSAITIQTGLRAMTARDEFRHRKQTKAAIFIQAHYHCYREYSYYKSLQKAAIVTQCGWRSRVARKELRELKMVSKALRPHVALYKISFRVGCEGDRGPQRGKGQTRKRVEELTWRLQLEKRLRTELEETKSQETAKLQDALRMMQIQIDEANAKVIKEREAARKAIEEAPPVVKETPVIVQDTEKVDTLTAEVESLKALLQNVKQEAEEAKKSLIEADARNAELMKKFKDAEKRADQ</sequence>
<dbReference type="GO" id="GO:0005516">
    <property type="term" value="F:calmodulin binding"/>
    <property type="evidence" value="ECO:0007669"/>
    <property type="project" value="UniProtKB-KW"/>
</dbReference>
<evidence type="ECO:0000256" key="5">
    <source>
        <dbReference type="ARBA" id="ARBA00023054"/>
    </source>
</evidence>
<name>A0AA38TWJ7_9ASTR</name>
<dbReference type="PROSITE" id="PS50096">
    <property type="entry name" value="IQ"/>
    <property type="match status" value="4"/>
</dbReference>
<dbReference type="EMBL" id="JARYMX010000001">
    <property type="protein sequence ID" value="KAJ9568214.1"/>
    <property type="molecule type" value="Genomic_DNA"/>
</dbReference>
<accession>A0AA38TWJ7</accession>
<comment type="caution">
    <text evidence="8">The sequence shown here is derived from an EMBL/GenBank/DDBJ whole genome shotgun (WGS) entry which is preliminary data.</text>
</comment>
<keyword evidence="9" id="KW-1185">Reference proteome</keyword>
<proteinExistence type="predicted"/>
<keyword evidence="5 6" id="KW-0175">Coiled coil</keyword>
<evidence type="ECO:0008006" key="10">
    <source>
        <dbReference type="Google" id="ProtNLM"/>
    </source>
</evidence>
<comment type="subcellular location">
    <subcellularLocation>
        <location evidence="1">Cytoplasm</location>
    </subcellularLocation>
</comment>
<keyword evidence="4" id="KW-0112">Calmodulin-binding</keyword>
<feature type="transmembrane region" description="Helical" evidence="7">
    <location>
        <begin position="41"/>
        <end position="62"/>
    </location>
</feature>
<protein>
    <recommendedName>
        <fullName evidence="10">Myosin motor domain-containing protein</fullName>
    </recommendedName>
</protein>
<dbReference type="GO" id="GO:0035556">
    <property type="term" value="P:intracellular signal transduction"/>
    <property type="evidence" value="ECO:0007669"/>
    <property type="project" value="InterPro"/>
</dbReference>
<keyword evidence="3" id="KW-0677">Repeat</keyword>
<keyword evidence="7" id="KW-0812">Transmembrane</keyword>
<dbReference type="PANTHER" id="PTHR46184:SF5">
    <property type="entry name" value="UNCONVENTIONAL MYOSIN-IXA-LIKE"/>
    <property type="match status" value="1"/>
</dbReference>
<evidence type="ECO:0000256" key="4">
    <source>
        <dbReference type="ARBA" id="ARBA00022860"/>
    </source>
</evidence>
<dbReference type="Gene3D" id="1.20.5.190">
    <property type="match status" value="3"/>
</dbReference>
<dbReference type="GO" id="GO:0005884">
    <property type="term" value="C:actin filament"/>
    <property type="evidence" value="ECO:0007669"/>
    <property type="project" value="TreeGrafter"/>
</dbReference>
<dbReference type="InterPro" id="IPR046987">
    <property type="entry name" value="Myo9"/>
</dbReference>
<evidence type="ECO:0000256" key="1">
    <source>
        <dbReference type="ARBA" id="ARBA00004496"/>
    </source>
</evidence>
<organism evidence="8 9">
    <name type="scientific">Centaurea solstitialis</name>
    <name type="common">yellow star-thistle</name>
    <dbReference type="NCBI Taxonomy" id="347529"/>
    <lineage>
        <taxon>Eukaryota</taxon>
        <taxon>Viridiplantae</taxon>
        <taxon>Streptophyta</taxon>
        <taxon>Embryophyta</taxon>
        <taxon>Tracheophyta</taxon>
        <taxon>Spermatophyta</taxon>
        <taxon>Magnoliopsida</taxon>
        <taxon>eudicotyledons</taxon>
        <taxon>Gunneridae</taxon>
        <taxon>Pentapetalae</taxon>
        <taxon>asterids</taxon>
        <taxon>campanulids</taxon>
        <taxon>Asterales</taxon>
        <taxon>Asteraceae</taxon>
        <taxon>Carduoideae</taxon>
        <taxon>Cardueae</taxon>
        <taxon>Centaureinae</taxon>
        <taxon>Centaurea</taxon>
    </lineage>
</organism>